<dbReference type="PROSITE" id="PS00031">
    <property type="entry name" value="NUCLEAR_REC_DBD_1"/>
    <property type="match status" value="1"/>
</dbReference>
<dbReference type="InterPro" id="IPR013088">
    <property type="entry name" value="Znf_NHR/GATA"/>
</dbReference>
<comment type="subcellular location">
    <subcellularLocation>
        <location evidence="1 11">Nucleus</location>
    </subcellularLocation>
</comment>
<dbReference type="GO" id="GO:0006357">
    <property type="term" value="P:regulation of transcription by RNA polymerase II"/>
    <property type="evidence" value="ECO:0007669"/>
    <property type="project" value="TreeGrafter"/>
</dbReference>
<keyword evidence="7 11" id="KW-0238">DNA-binding</keyword>
<evidence type="ECO:0000256" key="6">
    <source>
        <dbReference type="ARBA" id="ARBA00023015"/>
    </source>
</evidence>
<dbReference type="InterPro" id="IPR000536">
    <property type="entry name" value="Nucl_hrmn_rcpt_lig-bd"/>
</dbReference>
<evidence type="ECO:0000313" key="14">
    <source>
        <dbReference type="EMBL" id="KAI1696563.1"/>
    </source>
</evidence>
<dbReference type="GO" id="GO:0005634">
    <property type="term" value="C:nucleus"/>
    <property type="evidence" value="ECO:0007669"/>
    <property type="project" value="UniProtKB-SubCell"/>
</dbReference>
<comment type="similarity">
    <text evidence="2 11">Belongs to the nuclear hormone receptor family.</text>
</comment>
<dbReference type="EMBL" id="JAKKPZ010000320">
    <property type="protein sequence ID" value="KAI1696563.1"/>
    <property type="molecule type" value="Genomic_DNA"/>
</dbReference>
<protein>
    <submittedName>
        <fullName evidence="14">Zinc finger, c4 type (Two domains) domain-containing protein</fullName>
    </submittedName>
</protein>
<evidence type="ECO:0000256" key="7">
    <source>
        <dbReference type="ARBA" id="ARBA00023125"/>
    </source>
</evidence>
<evidence type="ECO:0000259" key="13">
    <source>
        <dbReference type="PROSITE" id="PS51843"/>
    </source>
</evidence>
<dbReference type="InterPro" id="IPR035500">
    <property type="entry name" value="NHR-like_dom_sf"/>
</dbReference>
<dbReference type="PROSITE" id="PS51843">
    <property type="entry name" value="NR_LBD"/>
    <property type="match status" value="1"/>
</dbReference>
<dbReference type="GO" id="GO:0008270">
    <property type="term" value="F:zinc ion binding"/>
    <property type="evidence" value="ECO:0007669"/>
    <property type="project" value="UniProtKB-KW"/>
</dbReference>
<evidence type="ECO:0000256" key="2">
    <source>
        <dbReference type="ARBA" id="ARBA00005993"/>
    </source>
</evidence>
<dbReference type="PRINTS" id="PR00047">
    <property type="entry name" value="STROIDFINGER"/>
</dbReference>
<dbReference type="Gene3D" id="3.30.50.10">
    <property type="entry name" value="Erythroid Transcription Factor GATA-1, subunit A"/>
    <property type="match status" value="1"/>
</dbReference>
<keyword evidence="8 11" id="KW-0804">Transcription</keyword>
<dbReference type="SMART" id="SM00430">
    <property type="entry name" value="HOLI"/>
    <property type="match status" value="1"/>
</dbReference>
<feature type="domain" description="NR LBD" evidence="13">
    <location>
        <begin position="144"/>
        <end position="405"/>
    </location>
</feature>
<comment type="caution">
    <text evidence="14">The sequence shown here is derived from an EMBL/GenBank/DDBJ whole genome shotgun (WGS) entry which is preliminary data.</text>
</comment>
<dbReference type="AlphaFoldDB" id="A0AAD4QXN0"/>
<dbReference type="CDD" id="cd06960">
    <property type="entry name" value="NR_DBD_HNF4A"/>
    <property type="match status" value="1"/>
</dbReference>
<dbReference type="Gene3D" id="1.10.565.10">
    <property type="entry name" value="Retinoid X Receptor"/>
    <property type="match status" value="1"/>
</dbReference>
<dbReference type="Pfam" id="PF00104">
    <property type="entry name" value="Hormone_recep"/>
    <property type="match status" value="1"/>
</dbReference>
<dbReference type="PANTHER" id="PTHR46011:SF4">
    <property type="entry name" value="NUCLEAR HORMONE RECEPTOR FAMILY MEMBER NHR-43"/>
    <property type="match status" value="1"/>
</dbReference>
<dbReference type="PROSITE" id="PS51030">
    <property type="entry name" value="NUCLEAR_REC_DBD_2"/>
    <property type="match status" value="1"/>
</dbReference>
<keyword evidence="10 11" id="KW-0539">Nucleus</keyword>
<accession>A0AAD4QXN0</accession>
<dbReference type="SMART" id="SM00399">
    <property type="entry name" value="ZnF_C4"/>
    <property type="match status" value="1"/>
</dbReference>
<gene>
    <name evidence="14" type="ORF">DdX_18982</name>
</gene>
<dbReference type="PANTHER" id="PTHR46011">
    <property type="entry name" value="NUCLEAR HORMONE RECEPTOR FAMILY MEMBER NHR-86-RELATED"/>
    <property type="match status" value="1"/>
</dbReference>
<sequence>MDNHPSSSANCVVCNSPHHGTHFKVLACRACSSFFRRTIVERKVYKCRNNNDCDIFKDGMRNACRACRLQHCLRAGMRAESHMDKVENQGASQTLFTGINNLAINPCSVTTSNTRTNNDQIALNVPTATPLLEHYRSGLRNFTSGQRSLFTVENPETMFSDPQYKPLKQADLLRMDRGSVSLLHTMCINYFEPFNNLPYDKKVEILKHYWKCFAFLHGAHLTIAALPYFQKSRQDSADSSKSGRKHVSDKFVTHYGYYTDMKNLYDYFAENDVVSFEKGDYEKVVGYCEPVMEITFSFLDEFHGLNPSEMEFTAMLAIHFWNSVDKFDLLDAEMKRKRDTVFAELNSIHLRTLGAANGAARLGQLMCFMQKLMGQAIEMYESATVVKIFLPQIRDVWDEDICPVPSVPPHTESNPKSTNGD</sequence>
<evidence type="ECO:0000256" key="11">
    <source>
        <dbReference type="RuleBase" id="RU004334"/>
    </source>
</evidence>
<evidence type="ECO:0000256" key="10">
    <source>
        <dbReference type="ARBA" id="ARBA00023242"/>
    </source>
</evidence>
<organism evidence="14 15">
    <name type="scientific">Ditylenchus destructor</name>
    <dbReference type="NCBI Taxonomy" id="166010"/>
    <lineage>
        <taxon>Eukaryota</taxon>
        <taxon>Metazoa</taxon>
        <taxon>Ecdysozoa</taxon>
        <taxon>Nematoda</taxon>
        <taxon>Chromadorea</taxon>
        <taxon>Rhabditida</taxon>
        <taxon>Tylenchina</taxon>
        <taxon>Tylenchomorpha</taxon>
        <taxon>Sphaerularioidea</taxon>
        <taxon>Anguinidae</taxon>
        <taxon>Anguininae</taxon>
        <taxon>Ditylenchus</taxon>
    </lineage>
</organism>
<evidence type="ECO:0000313" key="15">
    <source>
        <dbReference type="Proteomes" id="UP001201812"/>
    </source>
</evidence>
<dbReference type="SUPFAM" id="SSF48508">
    <property type="entry name" value="Nuclear receptor ligand-binding domain"/>
    <property type="match status" value="1"/>
</dbReference>
<evidence type="ECO:0000256" key="5">
    <source>
        <dbReference type="ARBA" id="ARBA00022833"/>
    </source>
</evidence>
<dbReference type="GO" id="GO:0000978">
    <property type="term" value="F:RNA polymerase II cis-regulatory region sequence-specific DNA binding"/>
    <property type="evidence" value="ECO:0007669"/>
    <property type="project" value="InterPro"/>
</dbReference>
<evidence type="ECO:0000256" key="1">
    <source>
        <dbReference type="ARBA" id="ARBA00004123"/>
    </source>
</evidence>
<keyword evidence="6 11" id="KW-0805">Transcription regulation</keyword>
<keyword evidence="9 11" id="KW-0675">Receptor</keyword>
<keyword evidence="4 11" id="KW-0863">Zinc-finger</keyword>
<dbReference type="InterPro" id="IPR001628">
    <property type="entry name" value="Znf_hrmn_rcpt"/>
</dbReference>
<feature type="domain" description="Nuclear receptor" evidence="12">
    <location>
        <begin position="8"/>
        <end position="84"/>
    </location>
</feature>
<reference evidence="14" key="1">
    <citation type="submission" date="2022-01" db="EMBL/GenBank/DDBJ databases">
        <title>Genome Sequence Resource for Two Populations of Ditylenchus destructor, the Migratory Endoparasitic Phytonematode.</title>
        <authorList>
            <person name="Zhang H."/>
            <person name="Lin R."/>
            <person name="Xie B."/>
        </authorList>
    </citation>
    <scope>NUCLEOTIDE SEQUENCE</scope>
    <source>
        <strain evidence="14">BazhouSP</strain>
    </source>
</reference>
<evidence type="ECO:0000256" key="9">
    <source>
        <dbReference type="ARBA" id="ARBA00023170"/>
    </source>
</evidence>
<keyword evidence="3 11" id="KW-0479">Metal-binding</keyword>
<evidence type="ECO:0000256" key="3">
    <source>
        <dbReference type="ARBA" id="ARBA00022723"/>
    </source>
</evidence>
<dbReference type="SUPFAM" id="SSF57716">
    <property type="entry name" value="Glucocorticoid receptor-like (DNA-binding domain)"/>
    <property type="match status" value="1"/>
</dbReference>
<dbReference type="GO" id="GO:0003700">
    <property type="term" value="F:DNA-binding transcription factor activity"/>
    <property type="evidence" value="ECO:0007669"/>
    <property type="project" value="InterPro"/>
</dbReference>
<evidence type="ECO:0000256" key="4">
    <source>
        <dbReference type="ARBA" id="ARBA00022771"/>
    </source>
</evidence>
<dbReference type="InterPro" id="IPR049636">
    <property type="entry name" value="HNF4-like_DBD"/>
</dbReference>
<dbReference type="Pfam" id="PF00105">
    <property type="entry name" value="zf-C4"/>
    <property type="match status" value="1"/>
</dbReference>
<evidence type="ECO:0000256" key="8">
    <source>
        <dbReference type="ARBA" id="ARBA00023163"/>
    </source>
</evidence>
<evidence type="ECO:0000259" key="12">
    <source>
        <dbReference type="PROSITE" id="PS51030"/>
    </source>
</evidence>
<keyword evidence="15" id="KW-1185">Reference proteome</keyword>
<keyword evidence="5 11" id="KW-0862">Zinc</keyword>
<name>A0AAD4QXN0_9BILA</name>
<dbReference type="Proteomes" id="UP001201812">
    <property type="component" value="Unassembled WGS sequence"/>
</dbReference>
<proteinExistence type="inferred from homology"/>